<dbReference type="Gene3D" id="1.10.150.650">
    <property type="match status" value="1"/>
</dbReference>
<dbReference type="GO" id="GO:0035312">
    <property type="term" value="F:5'-3' DNA exonuclease activity"/>
    <property type="evidence" value="ECO:0007669"/>
    <property type="project" value="TreeGrafter"/>
</dbReference>
<dbReference type="InterPro" id="IPR003141">
    <property type="entry name" value="Pol/His_phosphatase_N"/>
</dbReference>
<evidence type="ECO:0000313" key="2">
    <source>
        <dbReference type="EMBL" id="SFC47165.1"/>
    </source>
</evidence>
<gene>
    <name evidence="2" type="ORF">SAMN02745723_102442</name>
</gene>
<dbReference type="Pfam" id="PF02811">
    <property type="entry name" value="PHP"/>
    <property type="match status" value="1"/>
</dbReference>
<evidence type="ECO:0000313" key="3">
    <source>
        <dbReference type="Proteomes" id="UP000226420"/>
    </source>
</evidence>
<dbReference type="SMART" id="SM00481">
    <property type="entry name" value="POLIIIAc"/>
    <property type="match status" value="1"/>
</dbReference>
<organism evidence="2 3">
    <name type="scientific">Pragia fontium DSM 5563 = ATCC 49100</name>
    <dbReference type="NCBI Taxonomy" id="1122977"/>
    <lineage>
        <taxon>Bacteria</taxon>
        <taxon>Pseudomonadati</taxon>
        <taxon>Pseudomonadota</taxon>
        <taxon>Gammaproteobacteria</taxon>
        <taxon>Enterobacterales</taxon>
        <taxon>Budviciaceae</taxon>
        <taxon>Pragia</taxon>
    </lineage>
</organism>
<dbReference type="NCBIfam" id="NF047791">
    <property type="entry name" value="RNaseRnm"/>
    <property type="match status" value="1"/>
</dbReference>
<dbReference type="GO" id="GO:0004534">
    <property type="term" value="F:5'-3' RNA exonuclease activity"/>
    <property type="evidence" value="ECO:0007669"/>
    <property type="project" value="TreeGrafter"/>
</dbReference>
<dbReference type="PANTHER" id="PTHR42924">
    <property type="entry name" value="EXONUCLEASE"/>
    <property type="match status" value="1"/>
</dbReference>
<dbReference type="InterPro" id="IPR004013">
    <property type="entry name" value="PHP_dom"/>
</dbReference>
<feature type="domain" description="Polymerase/histidinol phosphatase N-terminal" evidence="1">
    <location>
        <begin position="32"/>
        <end position="99"/>
    </location>
</feature>
<dbReference type="AlphaFoldDB" id="A0AAJ4W9F0"/>
<evidence type="ECO:0000259" key="1">
    <source>
        <dbReference type="SMART" id="SM00481"/>
    </source>
</evidence>
<reference evidence="2 3" key="1">
    <citation type="submission" date="2016-10" db="EMBL/GenBank/DDBJ databases">
        <authorList>
            <person name="Varghese N."/>
            <person name="Submissions S."/>
        </authorList>
    </citation>
    <scope>NUCLEOTIDE SEQUENCE [LARGE SCALE GENOMIC DNA]</scope>
    <source>
        <strain evidence="2 3">DSM 5563</strain>
    </source>
</reference>
<protein>
    <recommendedName>
        <fullName evidence="1">Polymerase/histidinol phosphatase N-terminal domain-containing protein</fullName>
    </recommendedName>
</protein>
<dbReference type="Gene3D" id="3.20.20.140">
    <property type="entry name" value="Metal-dependent hydrolases"/>
    <property type="match status" value="1"/>
</dbReference>
<name>A0AAJ4W9F0_9GAMM</name>
<sequence>MSCDTSPQQSDKRQCAEASERYLAELPRFPLYDLHSHTVASDGMLTPAQLVQRAVEMRVSVLAITDHDSTAGLAEAQQAIVEQALPIRLINGVEISTGWESFDIHIVGLNINPQAPAMLELLAAQCLKRSERAQEIARRLEKSQIPDALAGAQRFAGDAGITRAHFARYLIELGKATDMAQVFKSYLARGKTGYVPPVWCTINEAVEAIHLSGGQAVLAHPGRYDLSAKWLRRLIIDFKQAGGDAMEVSQCQQAPQERAQLALYAQEYQLLASQGSDFHYPCAWVELGRRLSLPDKVIPVWQHWFAEPVVN</sequence>
<dbReference type="InterPro" id="IPR052018">
    <property type="entry name" value="PHP_domain"/>
</dbReference>
<dbReference type="PANTHER" id="PTHR42924:SF3">
    <property type="entry name" value="POLYMERASE_HISTIDINOL PHOSPHATASE N-TERMINAL DOMAIN-CONTAINING PROTEIN"/>
    <property type="match status" value="1"/>
</dbReference>
<dbReference type="CDD" id="cd07438">
    <property type="entry name" value="PHP_HisPPase_AMP"/>
    <property type="match status" value="1"/>
</dbReference>
<dbReference type="EMBL" id="FOLW01000002">
    <property type="protein sequence ID" value="SFC47165.1"/>
    <property type="molecule type" value="Genomic_DNA"/>
</dbReference>
<dbReference type="InterPro" id="IPR016195">
    <property type="entry name" value="Pol/histidinol_Pase-like"/>
</dbReference>
<accession>A0AAJ4W9F0</accession>
<comment type="caution">
    <text evidence="2">The sequence shown here is derived from an EMBL/GenBank/DDBJ whole genome shotgun (WGS) entry which is preliminary data.</text>
</comment>
<dbReference type="SUPFAM" id="SSF89550">
    <property type="entry name" value="PHP domain-like"/>
    <property type="match status" value="1"/>
</dbReference>
<dbReference type="Proteomes" id="UP000226420">
    <property type="component" value="Unassembled WGS sequence"/>
</dbReference>
<proteinExistence type="predicted"/>